<organism evidence="2 3">
    <name type="scientific">Paenibacillus oceani</name>
    <dbReference type="NCBI Taxonomy" id="2772510"/>
    <lineage>
        <taxon>Bacteria</taxon>
        <taxon>Bacillati</taxon>
        <taxon>Bacillota</taxon>
        <taxon>Bacilli</taxon>
        <taxon>Bacillales</taxon>
        <taxon>Paenibacillaceae</taxon>
        <taxon>Paenibacillus</taxon>
    </lineage>
</organism>
<feature type="chain" id="PRO_5038547030" evidence="1">
    <location>
        <begin position="29"/>
        <end position="1001"/>
    </location>
</feature>
<dbReference type="PANTHER" id="PTHR43649:SF27">
    <property type="entry name" value="EXTRACELLULAR SOLUTE-BINDING PROTEIN FAMILY 1"/>
    <property type="match status" value="1"/>
</dbReference>
<dbReference type="Pfam" id="PF01547">
    <property type="entry name" value="SBP_bac_1"/>
    <property type="match status" value="1"/>
</dbReference>
<protein>
    <submittedName>
        <fullName evidence="2">Extracellular solute-binding protein</fullName>
    </submittedName>
</protein>
<dbReference type="InterPro" id="IPR006059">
    <property type="entry name" value="SBP"/>
</dbReference>
<accession>A0A927H0K4</accession>
<evidence type="ECO:0000313" key="2">
    <source>
        <dbReference type="EMBL" id="MBD2863237.1"/>
    </source>
</evidence>
<reference evidence="2" key="1">
    <citation type="submission" date="2020-09" db="EMBL/GenBank/DDBJ databases">
        <title>A novel bacterium of genus Paenibacillus, isolated from South China Sea.</title>
        <authorList>
            <person name="Huang H."/>
            <person name="Mo K."/>
            <person name="Hu Y."/>
        </authorList>
    </citation>
    <scope>NUCLEOTIDE SEQUENCE</scope>
    <source>
        <strain evidence="2">IB182363</strain>
    </source>
</reference>
<dbReference type="Proteomes" id="UP000639396">
    <property type="component" value="Unassembled WGS sequence"/>
</dbReference>
<dbReference type="RefSeq" id="WP_190928839.1">
    <property type="nucleotide sequence ID" value="NZ_JACXJA010000017.1"/>
</dbReference>
<dbReference type="EMBL" id="JACXJA010000017">
    <property type="protein sequence ID" value="MBD2863237.1"/>
    <property type="molecule type" value="Genomic_DNA"/>
</dbReference>
<keyword evidence="3" id="KW-1185">Reference proteome</keyword>
<evidence type="ECO:0000256" key="1">
    <source>
        <dbReference type="SAM" id="SignalP"/>
    </source>
</evidence>
<dbReference type="AlphaFoldDB" id="A0A927H0K4"/>
<proteinExistence type="predicted"/>
<dbReference type="Gene3D" id="3.40.190.10">
    <property type="entry name" value="Periplasmic binding protein-like II"/>
    <property type="match status" value="1"/>
</dbReference>
<keyword evidence="1" id="KW-0732">Signal</keyword>
<comment type="caution">
    <text evidence="2">The sequence shown here is derived from an EMBL/GenBank/DDBJ whole genome shotgun (WGS) entry which is preliminary data.</text>
</comment>
<dbReference type="SUPFAM" id="SSF53850">
    <property type="entry name" value="Periplasmic binding protein-like II"/>
    <property type="match status" value="1"/>
</dbReference>
<gene>
    <name evidence="2" type="ORF">IDH45_14685</name>
</gene>
<dbReference type="InterPro" id="IPR050490">
    <property type="entry name" value="Bact_solute-bd_prot1"/>
</dbReference>
<dbReference type="Gene3D" id="2.60.120.260">
    <property type="entry name" value="Galactose-binding domain-like"/>
    <property type="match status" value="2"/>
</dbReference>
<evidence type="ECO:0000313" key="3">
    <source>
        <dbReference type="Proteomes" id="UP000639396"/>
    </source>
</evidence>
<name>A0A927H0K4_9BACL</name>
<dbReference type="PANTHER" id="PTHR43649">
    <property type="entry name" value="ARABINOSE-BINDING PROTEIN-RELATED"/>
    <property type="match status" value="1"/>
</dbReference>
<feature type="signal peptide" evidence="1">
    <location>
        <begin position="1"/>
        <end position="28"/>
    </location>
</feature>
<sequence length="1001" mass="113959">MQRTRTKNKRAVVAVVLAVSVLLGPTFVGPSPLQSAFADTAATKTQNAATSAKAADLTTSSMFGKFEPYFAQTLADWTTKGYAPGTGSYKINGADISNQSEFKQAQSGSYQGRDNVLLWKSERDNWVEYRVRVDKAGLYQMNLQYYPYDPNNTSSLNRRPVQLAVTVDGQFPYREARAIVFRRLFKDELPAKVDFKNDDIRPRSVSINQWLDEPFRDSINSYSEPLKFYLSAGEHTIRLAGSEPIAIGSIGITPPQQFVDYKQYAAQLPATQASSGNIVNFQAEEMGTKNDVAIQMVVNKDPLSVPLSQGNERFNTVGGTRWQTGGQTVSWTFEAPESGRYKIAMRALQNTLTNMAAYRTIMIDGKIPFRELLEYKFPYVNKWKGITLSDEAGNPFEFYFEKGKHTITMIATSSPFQTVIIQSEETTNLLREVTAELKALTGAVVDVNRTWKIEEEFPELPEKLRAVRERLVIMADEQLKANGKPDNVYQTIQSVQRDLDSYLRYPNEIPYHMDSIASLQEKIGGLRETLIKSPLQLDQFYIVPAGTDMPKMEANFFEKSKATIVNFFLSFIKKEDITDIDPDALNVWVARGRDFVNLLQELSDELYTPQTGVRVKVNLLADENLLIYANAAGITPDLVLGQPQDKSIDFAMRGALQDLSEFPDFEKVKSEFAPGALMPFFYNKGYYALPETQQFKVMFYRKDIMEQLGLKIPDTWDEVYEMLPTLQQSGYNFYVPTGDFITFIYQNSADFFTKDGMQTALSTPEAFKGFKQWTDLFNIYDLEKSVPNFYQHFRKGYMPIGVADYTTYIQLAVAAPELTGWWGIAPLPGIKQPDGTVARWSSGGQTTAFMYKNSQKKDAAWKYMKWLLSADTQERYGMDLESFNGITFRWATANVEAFTRLPWSREDRNVILEQWRWYKEMANPPGAYFVARELNNAWNRTVVDGMNYRESLEEAVVNIDREMIRKEQEFGFVSPDGTVLHTLDLPQVTKPWEGVDRFVNK</sequence>